<gene>
    <name evidence="1" type="ORF">FCM35_KLT11685</name>
</gene>
<protein>
    <submittedName>
        <fullName evidence="1">Uncharacterized protein</fullName>
    </submittedName>
</protein>
<sequence>MEAAPSAEGLGFKWKRWYYITAPRHSYPSDLDPKASLYTKETSRLRAKTLSTSVGDFPKEPNCPNYFGPDVVVKLLLCIVGYDMTI</sequence>
<dbReference type="EMBL" id="SWLB01000022">
    <property type="protein sequence ID" value="KAF3324218.1"/>
    <property type="molecule type" value="Genomic_DNA"/>
</dbReference>
<accession>A0A833QRI3</accession>
<evidence type="ECO:0000313" key="1">
    <source>
        <dbReference type="EMBL" id="KAF3324218.1"/>
    </source>
</evidence>
<keyword evidence="2" id="KW-1185">Reference proteome</keyword>
<proteinExistence type="predicted"/>
<reference evidence="1" key="1">
    <citation type="submission" date="2020-01" db="EMBL/GenBank/DDBJ databases">
        <title>Genome sequence of Kobresia littledalei, the first chromosome-level genome in the family Cyperaceae.</title>
        <authorList>
            <person name="Qu G."/>
        </authorList>
    </citation>
    <scope>NUCLEOTIDE SEQUENCE</scope>
    <source>
        <strain evidence="1">C.B.Clarke</strain>
        <tissue evidence="1">Leaf</tissue>
    </source>
</reference>
<organism evidence="1 2">
    <name type="scientific">Carex littledalei</name>
    <dbReference type="NCBI Taxonomy" id="544730"/>
    <lineage>
        <taxon>Eukaryota</taxon>
        <taxon>Viridiplantae</taxon>
        <taxon>Streptophyta</taxon>
        <taxon>Embryophyta</taxon>
        <taxon>Tracheophyta</taxon>
        <taxon>Spermatophyta</taxon>
        <taxon>Magnoliopsida</taxon>
        <taxon>Liliopsida</taxon>
        <taxon>Poales</taxon>
        <taxon>Cyperaceae</taxon>
        <taxon>Cyperoideae</taxon>
        <taxon>Cariceae</taxon>
        <taxon>Carex</taxon>
        <taxon>Carex subgen. Euthyceras</taxon>
    </lineage>
</organism>
<evidence type="ECO:0000313" key="2">
    <source>
        <dbReference type="Proteomes" id="UP000623129"/>
    </source>
</evidence>
<name>A0A833QRI3_9POAL</name>
<dbReference type="Proteomes" id="UP000623129">
    <property type="component" value="Unassembled WGS sequence"/>
</dbReference>
<dbReference type="AlphaFoldDB" id="A0A833QRI3"/>
<comment type="caution">
    <text evidence="1">The sequence shown here is derived from an EMBL/GenBank/DDBJ whole genome shotgun (WGS) entry which is preliminary data.</text>
</comment>